<dbReference type="AlphaFoldDB" id="A0A455R0Z2"/>
<dbReference type="EMBL" id="AB665055">
    <property type="protein sequence ID" value="BBD21421.1"/>
    <property type="molecule type" value="Genomic_DNA"/>
</dbReference>
<protein>
    <recommendedName>
        <fullName evidence="2">DNA-directed RNA polymerase</fullName>
        <ecNumber evidence="2">2.7.7.6</ecNumber>
    </recommendedName>
</protein>
<evidence type="ECO:0000256" key="6">
    <source>
        <dbReference type="ARBA" id="ARBA00023163"/>
    </source>
</evidence>
<feature type="domain" description="RNA polymerase Rpb1" evidence="8">
    <location>
        <begin position="118"/>
        <end position="314"/>
    </location>
</feature>
<organism evidence="9">
    <name type="scientific">Babesia rodhaini</name>
    <dbReference type="NCBI Taxonomy" id="5870"/>
    <lineage>
        <taxon>Eukaryota</taxon>
        <taxon>Sar</taxon>
        <taxon>Alveolata</taxon>
        <taxon>Apicomplexa</taxon>
        <taxon>Aconoidasida</taxon>
        <taxon>Piroplasmida</taxon>
        <taxon>Babesiidae</taxon>
        <taxon>Babesia</taxon>
    </lineage>
</organism>
<dbReference type="GO" id="GO:0003899">
    <property type="term" value="F:DNA-directed RNA polymerase activity"/>
    <property type="evidence" value="ECO:0007669"/>
    <property type="project" value="UniProtKB-EC"/>
</dbReference>
<dbReference type="InterPro" id="IPR007081">
    <property type="entry name" value="RNA_pol_Rpb1_5"/>
</dbReference>
<evidence type="ECO:0000256" key="2">
    <source>
        <dbReference type="ARBA" id="ARBA00012418"/>
    </source>
</evidence>
<keyword evidence="6" id="KW-0804">Transcription</keyword>
<dbReference type="SUPFAM" id="SSF64484">
    <property type="entry name" value="beta and beta-prime subunits of DNA dependent RNA-polymerase"/>
    <property type="match status" value="1"/>
</dbReference>
<evidence type="ECO:0000259" key="8">
    <source>
        <dbReference type="Pfam" id="PF04998"/>
    </source>
</evidence>
<accession>A0A455R0Z2</accession>
<sequence>MIFNYKNIEKNLQELMTIGFEYSTYSSLSTNIKDFINILPKKINNILYNNFNKNKINNKYLNMLINDISYNKFYSIFLLLTIFKIKIKKSQFIQLMKYSGIIAKNIKNNIIYSTLYSGLTFNHYIYSCYSARNSILSKGLITADIGYLMRKITECLRSFYIKESFCGCSNKLKFNNIITYINKCDKKIKYIYYPFLCLSLNNICSKCLSINNNKKENIIIGYNKGIIASQSICEPRLQSALRVFHIGNLKTNINNTLIKVYINKKFNNYYYNNKIKINNLLKNYKQKLKFNKNKTLIFFINNYKLLYNYKNIINNYLLYHNINIIKYKNIYNIYNNFTIIKNKIIINKKLYLII</sequence>
<dbReference type="Pfam" id="PF04998">
    <property type="entry name" value="RNA_pol_Rpb1_5"/>
    <property type="match status" value="1"/>
</dbReference>
<proteinExistence type="predicted"/>
<dbReference type="PANTHER" id="PTHR19376:SF54">
    <property type="entry name" value="DNA-DIRECTED RNA POLYMERASE SUBUNIT BETA"/>
    <property type="match status" value="1"/>
</dbReference>
<dbReference type="PANTHER" id="PTHR19376">
    <property type="entry name" value="DNA-DIRECTED RNA POLYMERASE"/>
    <property type="match status" value="1"/>
</dbReference>
<evidence type="ECO:0000256" key="3">
    <source>
        <dbReference type="ARBA" id="ARBA00022478"/>
    </source>
</evidence>
<dbReference type="GO" id="GO:0006351">
    <property type="term" value="P:DNA-templated transcription"/>
    <property type="evidence" value="ECO:0007669"/>
    <property type="project" value="InterPro"/>
</dbReference>
<evidence type="ECO:0000256" key="1">
    <source>
        <dbReference type="ARBA" id="ARBA00004026"/>
    </source>
</evidence>
<evidence type="ECO:0000256" key="5">
    <source>
        <dbReference type="ARBA" id="ARBA00022695"/>
    </source>
</evidence>
<evidence type="ECO:0000256" key="4">
    <source>
        <dbReference type="ARBA" id="ARBA00022679"/>
    </source>
</evidence>
<reference evidence="9" key="1">
    <citation type="submission" date="2011-08" db="EMBL/GenBank/DDBJ databases">
        <title>Complete nucleotide sequence of the plastid genome from the apicomplexan parasite Babesia rodhaini.</title>
        <authorList>
            <person name="Hikosaka K."/>
            <person name="Arisue N."/>
            <person name="Tsuji N."/>
            <person name="Horii T."/>
            <person name="Kita K."/>
            <person name="Tanabe K."/>
        </authorList>
    </citation>
    <scope>NUCLEOTIDE SEQUENCE</scope>
    <source>
        <strain evidence="9">Australian</strain>
    </source>
</reference>
<name>A0A455R0Z2_BABRO</name>
<dbReference type="GO" id="GO:0003677">
    <property type="term" value="F:DNA binding"/>
    <property type="evidence" value="ECO:0007669"/>
    <property type="project" value="InterPro"/>
</dbReference>
<keyword evidence="5" id="KW-0548">Nucleotidyltransferase</keyword>
<keyword evidence="3" id="KW-0240">DNA-directed RNA polymerase</keyword>
<evidence type="ECO:0000313" key="9">
    <source>
        <dbReference type="EMBL" id="BBD21421.1"/>
    </source>
</evidence>
<dbReference type="GO" id="GO:0000428">
    <property type="term" value="C:DNA-directed RNA polymerase complex"/>
    <property type="evidence" value="ECO:0007669"/>
    <property type="project" value="UniProtKB-KW"/>
</dbReference>
<evidence type="ECO:0000256" key="7">
    <source>
        <dbReference type="ARBA" id="ARBA00048552"/>
    </source>
</evidence>
<comment type="catalytic activity">
    <reaction evidence="7">
        <text>RNA(n) + a ribonucleoside 5'-triphosphate = RNA(n+1) + diphosphate</text>
        <dbReference type="Rhea" id="RHEA:21248"/>
        <dbReference type="Rhea" id="RHEA-COMP:14527"/>
        <dbReference type="Rhea" id="RHEA-COMP:17342"/>
        <dbReference type="ChEBI" id="CHEBI:33019"/>
        <dbReference type="ChEBI" id="CHEBI:61557"/>
        <dbReference type="ChEBI" id="CHEBI:140395"/>
        <dbReference type="EC" id="2.7.7.6"/>
    </reaction>
</comment>
<keyword evidence="4" id="KW-0808">Transferase</keyword>
<comment type="function">
    <text evidence="1">DNA-dependent RNA polymerase catalyzes the transcription of DNA into RNA using the four ribonucleoside triphosphates as substrates.</text>
</comment>
<dbReference type="Gene3D" id="6.10.250.2940">
    <property type="match status" value="1"/>
</dbReference>
<dbReference type="EC" id="2.7.7.6" evidence="2"/>
<dbReference type="InterPro" id="IPR045867">
    <property type="entry name" value="DNA-dir_RpoC_beta_prime"/>
</dbReference>
<gene>
    <name evidence="9" type="primary">rpoC2a</name>
</gene>